<dbReference type="OrthoDB" id="9782675at2"/>
<feature type="active site" description="Proton acceptor; specific for (R)-substrate epimerization" evidence="5">
    <location>
        <position position="158"/>
    </location>
</feature>
<dbReference type="InterPro" id="IPR036849">
    <property type="entry name" value="Enolase-like_C_sf"/>
</dbReference>
<evidence type="ECO:0000256" key="1">
    <source>
        <dbReference type="ARBA" id="ARBA00008031"/>
    </source>
</evidence>
<evidence type="ECO:0000256" key="5">
    <source>
        <dbReference type="PIRSR" id="PIRSR634603-1"/>
    </source>
</evidence>
<evidence type="ECO:0000313" key="9">
    <source>
        <dbReference type="EMBL" id="PQM26038.1"/>
    </source>
</evidence>
<dbReference type="PANTHER" id="PTHR48073:SF2">
    <property type="entry name" value="O-SUCCINYLBENZOATE SYNTHASE"/>
    <property type="match status" value="1"/>
</dbReference>
<dbReference type="Gene3D" id="3.30.390.10">
    <property type="entry name" value="Enolase-like, N-terminal domain"/>
    <property type="match status" value="1"/>
</dbReference>
<dbReference type="InterPro" id="IPR013341">
    <property type="entry name" value="Mandelate_racemase_N_dom"/>
</dbReference>
<protein>
    <recommendedName>
        <fullName evidence="7">Dipeptide epimerase</fullName>
        <ecNumber evidence="7">5.1.1.-</ecNumber>
    </recommendedName>
</protein>
<evidence type="ECO:0000313" key="10">
    <source>
        <dbReference type="Proteomes" id="UP000238954"/>
    </source>
</evidence>
<evidence type="ECO:0000256" key="3">
    <source>
        <dbReference type="ARBA" id="ARBA00022842"/>
    </source>
</evidence>
<keyword evidence="3 6" id="KW-0460">Magnesium</keyword>
<name>A0A2S8B151_9SPHN</name>
<dbReference type="InterPro" id="IPR029065">
    <property type="entry name" value="Enolase_C-like"/>
</dbReference>
<keyword evidence="2 6" id="KW-0479">Metal-binding</keyword>
<dbReference type="GO" id="GO:0016855">
    <property type="term" value="F:racemase and epimerase activity, acting on amino acids and derivatives"/>
    <property type="evidence" value="ECO:0007669"/>
    <property type="project" value="UniProtKB-UniRule"/>
</dbReference>
<feature type="domain" description="Mandelate racemase/muconate lactonizing enzyme C-terminal" evidence="8">
    <location>
        <begin position="139"/>
        <end position="233"/>
    </location>
</feature>
<gene>
    <name evidence="9" type="ORF">CVO77_13140</name>
</gene>
<feature type="active site" description="Proton acceptor; specific for (S)-substrate epimerization" evidence="5">
    <location>
        <position position="257"/>
    </location>
</feature>
<dbReference type="Proteomes" id="UP000238954">
    <property type="component" value="Chromosome"/>
</dbReference>
<dbReference type="NCBIfam" id="NF042940">
    <property type="entry name" value="racemase_DgcA"/>
    <property type="match status" value="1"/>
</dbReference>
<comment type="similarity">
    <text evidence="1 7">Belongs to the mandelate racemase/muconate lactonizing enzyme family.</text>
</comment>
<accession>A0A2S8B151</accession>
<dbReference type="SUPFAM" id="SSF54826">
    <property type="entry name" value="Enolase N-terminal domain-like"/>
    <property type="match status" value="1"/>
</dbReference>
<sequence>MTAPPARPETPSLHVFAENIPLREPFRISRVEFHHSQVMVAEIAAGGHVGRGECEPHESDPLLRDRAMMALWALSNRVAEGVNRTDLAALLPAGPIRNALDCALWDLEAKQSGRTAASIAGVAVPIALPTVFTLGIDAPAAMAEKARRMAAWTRLKIKLGGDGTARDLDRVAAVRGARPDVELIVDANGGWTMAVLQHMAPALAGLGVALIEQPLPPGQDASLADYGSPVPLCADESCLDRRSLPAVIGRYAYINIKLDKTGGLTEALALADAAEAAGLGIMVGCMTGTSLAMAPAHLLAQRARFIDLDGPLLIAWDRSPGMRYEDGMVYPPQSALWG</sequence>
<dbReference type="SUPFAM" id="SSF51604">
    <property type="entry name" value="Enolase C-terminal domain-like"/>
    <property type="match status" value="1"/>
</dbReference>
<dbReference type="PANTHER" id="PTHR48073">
    <property type="entry name" value="O-SUCCINYLBENZOATE SYNTHASE-RELATED"/>
    <property type="match status" value="1"/>
</dbReference>
<keyword evidence="4 7" id="KW-0413">Isomerase</keyword>
<dbReference type="SFLD" id="SFLDF00010">
    <property type="entry name" value="dipeptide_epimerase"/>
    <property type="match status" value="1"/>
</dbReference>
<evidence type="ECO:0000259" key="8">
    <source>
        <dbReference type="SMART" id="SM00922"/>
    </source>
</evidence>
<evidence type="ECO:0000256" key="7">
    <source>
        <dbReference type="RuleBase" id="RU366006"/>
    </source>
</evidence>
<evidence type="ECO:0000256" key="6">
    <source>
        <dbReference type="PIRSR" id="PIRSR634603-3"/>
    </source>
</evidence>
<dbReference type="SFLD" id="SFLDS00001">
    <property type="entry name" value="Enolase"/>
    <property type="match status" value="1"/>
</dbReference>
<dbReference type="InterPro" id="IPR029017">
    <property type="entry name" value="Enolase-like_N"/>
</dbReference>
<dbReference type="CDD" id="cd03319">
    <property type="entry name" value="L-Ala-DL-Glu_epimerase"/>
    <property type="match status" value="1"/>
</dbReference>
<dbReference type="EC" id="5.1.1.-" evidence="7"/>
<comment type="caution">
    <text evidence="9">The sequence shown here is derived from an EMBL/GenBank/DDBJ whole genome shotgun (WGS) entry which is preliminary data.</text>
</comment>
<proteinExistence type="inferred from homology"/>
<dbReference type="AlphaFoldDB" id="A0A2S8B151"/>
<feature type="binding site" evidence="6">
    <location>
        <position position="186"/>
    </location>
    <ligand>
        <name>Mg(2+)</name>
        <dbReference type="ChEBI" id="CHEBI:18420"/>
    </ligand>
</feature>
<dbReference type="PROSITE" id="PS00909">
    <property type="entry name" value="MR_MLE_2"/>
    <property type="match status" value="1"/>
</dbReference>
<organism evidence="9 10">
    <name type="scientific">Sphingopyxis lindanitolerans</name>
    <dbReference type="NCBI Taxonomy" id="2054227"/>
    <lineage>
        <taxon>Bacteria</taxon>
        <taxon>Pseudomonadati</taxon>
        <taxon>Pseudomonadota</taxon>
        <taxon>Alphaproteobacteria</taxon>
        <taxon>Sphingomonadales</taxon>
        <taxon>Sphingomonadaceae</taxon>
        <taxon>Sphingopyxis</taxon>
    </lineage>
</organism>
<dbReference type="SFLD" id="SFLDG00180">
    <property type="entry name" value="muconate_cycloisomerase"/>
    <property type="match status" value="1"/>
</dbReference>
<dbReference type="Pfam" id="PF02746">
    <property type="entry name" value="MR_MLE_N"/>
    <property type="match status" value="1"/>
</dbReference>
<evidence type="ECO:0000256" key="4">
    <source>
        <dbReference type="ARBA" id="ARBA00023235"/>
    </source>
</evidence>
<dbReference type="InterPro" id="IPR018110">
    <property type="entry name" value="Mandel_Rmase/mucon_lact_enz_CS"/>
</dbReference>
<feature type="binding site" evidence="6">
    <location>
        <position position="212"/>
    </location>
    <ligand>
        <name>Mg(2+)</name>
        <dbReference type="ChEBI" id="CHEBI:18420"/>
    </ligand>
</feature>
<dbReference type="GO" id="GO:0006518">
    <property type="term" value="P:peptide metabolic process"/>
    <property type="evidence" value="ECO:0007669"/>
    <property type="project" value="UniProtKB-ARBA"/>
</dbReference>
<dbReference type="InterPro" id="IPR034603">
    <property type="entry name" value="Dipeptide_epimerase"/>
</dbReference>
<dbReference type="RefSeq" id="WP_105999419.1">
    <property type="nucleotide sequence ID" value="NZ_CM009578.1"/>
</dbReference>
<keyword evidence="10" id="KW-1185">Reference proteome</keyword>
<dbReference type="EMBL" id="PHFW01000003">
    <property type="protein sequence ID" value="PQM26038.1"/>
    <property type="molecule type" value="Genomic_DNA"/>
</dbReference>
<dbReference type="SMART" id="SM00922">
    <property type="entry name" value="MR_MLE"/>
    <property type="match status" value="1"/>
</dbReference>
<dbReference type="Gene3D" id="3.20.20.120">
    <property type="entry name" value="Enolase-like C-terminal domain"/>
    <property type="match status" value="1"/>
</dbReference>
<reference evidence="10" key="1">
    <citation type="submission" date="2017-11" db="EMBL/GenBank/DDBJ databases">
        <title>The complete genome sequence of Sphingopyxis pomeranensis sp. nov. strain WS5A3p.</title>
        <authorList>
            <person name="Kaminski M.A."/>
        </authorList>
    </citation>
    <scope>NUCLEOTIDE SEQUENCE [LARGE SCALE GENOMIC DNA]</scope>
    <source>
        <strain evidence="10">WS5A3p</strain>
    </source>
</reference>
<evidence type="ECO:0000256" key="2">
    <source>
        <dbReference type="ARBA" id="ARBA00022723"/>
    </source>
</evidence>
<dbReference type="Pfam" id="PF13378">
    <property type="entry name" value="MR_MLE_C"/>
    <property type="match status" value="1"/>
</dbReference>
<dbReference type="GO" id="GO:0000287">
    <property type="term" value="F:magnesium ion binding"/>
    <property type="evidence" value="ECO:0007669"/>
    <property type="project" value="UniProtKB-ARBA"/>
</dbReference>
<dbReference type="GO" id="GO:0009063">
    <property type="term" value="P:amino acid catabolic process"/>
    <property type="evidence" value="ECO:0007669"/>
    <property type="project" value="InterPro"/>
</dbReference>
<dbReference type="InterPro" id="IPR013342">
    <property type="entry name" value="Mandelate_racemase_C"/>
</dbReference>
<comment type="cofactor">
    <cofactor evidence="6 7">
        <name>Mg(2+)</name>
        <dbReference type="ChEBI" id="CHEBI:18420"/>
    </cofactor>
    <text evidence="6 7">Binds 1 Mg(2+) ion per subunit.</text>
</comment>
<feature type="binding site" evidence="6">
    <location>
        <position position="235"/>
    </location>
    <ligand>
        <name>Mg(2+)</name>
        <dbReference type="ChEBI" id="CHEBI:18420"/>
    </ligand>
</feature>